<feature type="compositionally biased region" description="Polar residues" evidence="1">
    <location>
        <begin position="53"/>
        <end position="62"/>
    </location>
</feature>
<comment type="caution">
    <text evidence="2">The sequence shown here is derived from an EMBL/GenBank/DDBJ whole genome shotgun (WGS) entry which is preliminary data.</text>
</comment>
<evidence type="ECO:0000256" key="1">
    <source>
        <dbReference type="SAM" id="MobiDB-lite"/>
    </source>
</evidence>
<keyword evidence="3" id="KW-1185">Reference proteome</keyword>
<dbReference type="EMBL" id="QPFP01000337">
    <property type="protein sequence ID" value="TEB16100.1"/>
    <property type="molecule type" value="Genomic_DNA"/>
</dbReference>
<protein>
    <submittedName>
        <fullName evidence="2">Uncharacterized protein</fullName>
    </submittedName>
</protein>
<dbReference type="AlphaFoldDB" id="A0A4Y7S436"/>
<organism evidence="2 3">
    <name type="scientific">Coprinellus micaceus</name>
    <name type="common">Glistening ink-cap mushroom</name>
    <name type="synonym">Coprinus micaceus</name>
    <dbReference type="NCBI Taxonomy" id="71717"/>
    <lineage>
        <taxon>Eukaryota</taxon>
        <taxon>Fungi</taxon>
        <taxon>Dikarya</taxon>
        <taxon>Basidiomycota</taxon>
        <taxon>Agaricomycotina</taxon>
        <taxon>Agaricomycetes</taxon>
        <taxon>Agaricomycetidae</taxon>
        <taxon>Agaricales</taxon>
        <taxon>Agaricineae</taxon>
        <taxon>Psathyrellaceae</taxon>
        <taxon>Coprinellus</taxon>
    </lineage>
</organism>
<name>A0A4Y7S436_COPMI</name>
<gene>
    <name evidence="2" type="ORF">FA13DRAFT_812752</name>
</gene>
<evidence type="ECO:0000313" key="2">
    <source>
        <dbReference type="EMBL" id="TEB16100.1"/>
    </source>
</evidence>
<accession>A0A4Y7S436</accession>
<evidence type="ECO:0000313" key="3">
    <source>
        <dbReference type="Proteomes" id="UP000298030"/>
    </source>
</evidence>
<reference evidence="2 3" key="1">
    <citation type="journal article" date="2019" name="Nat. Ecol. Evol.">
        <title>Megaphylogeny resolves global patterns of mushroom evolution.</title>
        <authorList>
            <person name="Varga T."/>
            <person name="Krizsan K."/>
            <person name="Foldi C."/>
            <person name="Dima B."/>
            <person name="Sanchez-Garcia M."/>
            <person name="Sanchez-Ramirez S."/>
            <person name="Szollosi G.J."/>
            <person name="Szarkandi J.G."/>
            <person name="Papp V."/>
            <person name="Albert L."/>
            <person name="Andreopoulos W."/>
            <person name="Angelini C."/>
            <person name="Antonin V."/>
            <person name="Barry K.W."/>
            <person name="Bougher N.L."/>
            <person name="Buchanan P."/>
            <person name="Buyck B."/>
            <person name="Bense V."/>
            <person name="Catcheside P."/>
            <person name="Chovatia M."/>
            <person name="Cooper J."/>
            <person name="Damon W."/>
            <person name="Desjardin D."/>
            <person name="Finy P."/>
            <person name="Geml J."/>
            <person name="Haridas S."/>
            <person name="Hughes K."/>
            <person name="Justo A."/>
            <person name="Karasinski D."/>
            <person name="Kautmanova I."/>
            <person name="Kiss B."/>
            <person name="Kocsube S."/>
            <person name="Kotiranta H."/>
            <person name="LaButti K.M."/>
            <person name="Lechner B.E."/>
            <person name="Liimatainen K."/>
            <person name="Lipzen A."/>
            <person name="Lukacs Z."/>
            <person name="Mihaltcheva S."/>
            <person name="Morgado L.N."/>
            <person name="Niskanen T."/>
            <person name="Noordeloos M.E."/>
            <person name="Ohm R.A."/>
            <person name="Ortiz-Santana B."/>
            <person name="Ovrebo C."/>
            <person name="Racz N."/>
            <person name="Riley R."/>
            <person name="Savchenko A."/>
            <person name="Shiryaev A."/>
            <person name="Soop K."/>
            <person name="Spirin V."/>
            <person name="Szebenyi C."/>
            <person name="Tomsovsky M."/>
            <person name="Tulloss R.E."/>
            <person name="Uehling J."/>
            <person name="Grigoriev I.V."/>
            <person name="Vagvolgyi C."/>
            <person name="Papp T."/>
            <person name="Martin F.M."/>
            <person name="Miettinen O."/>
            <person name="Hibbett D.S."/>
            <person name="Nagy L.G."/>
        </authorList>
    </citation>
    <scope>NUCLEOTIDE SEQUENCE [LARGE SCALE GENOMIC DNA]</scope>
    <source>
        <strain evidence="2 3">FP101781</strain>
    </source>
</reference>
<dbReference type="Proteomes" id="UP000298030">
    <property type="component" value="Unassembled WGS sequence"/>
</dbReference>
<proteinExistence type="predicted"/>
<feature type="region of interest" description="Disordered" evidence="1">
    <location>
        <begin position="44"/>
        <end position="68"/>
    </location>
</feature>
<sequence length="68" mass="7822">MFTTLRRLLDFLLPPLEYPQSPISRRVNALHPTGTWLKTPQIRRVEARRSSHSKASTQTSVQRHALDG</sequence>